<reference evidence="1" key="1">
    <citation type="submission" date="2020-05" db="EMBL/GenBank/DDBJ databases">
        <title>Mycena genomes resolve the evolution of fungal bioluminescence.</title>
        <authorList>
            <person name="Tsai I.J."/>
        </authorList>
    </citation>
    <scope>NUCLEOTIDE SEQUENCE</scope>
    <source>
        <strain evidence="1">CCC161011</strain>
    </source>
</reference>
<dbReference type="AlphaFoldDB" id="A0A8H6XTF3"/>
<dbReference type="Proteomes" id="UP000620124">
    <property type="component" value="Unassembled WGS sequence"/>
</dbReference>
<protein>
    <submittedName>
        <fullName evidence="1">Uncharacterized protein</fullName>
    </submittedName>
</protein>
<evidence type="ECO:0000313" key="2">
    <source>
        <dbReference type="Proteomes" id="UP000620124"/>
    </source>
</evidence>
<dbReference type="OrthoDB" id="3145912at2759"/>
<proteinExistence type="predicted"/>
<comment type="caution">
    <text evidence="1">The sequence shown here is derived from an EMBL/GenBank/DDBJ whole genome shotgun (WGS) entry which is preliminary data.</text>
</comment>
<keyword evidence="2" id="KW-1185">Reference proteome</keyword>
<evidence type="ECO:0000313" key="1">
    <source>
        <dbReference type="EMBL" id="KAF7347790.1"/>
    </source>
</evidence>
<organism evidence="1 2">
    <name type="scientific">Mycena venus</name>
    <dbReference type="NCBI Taxonomy" id="2733690"/>
    <lineage>
        <taxon>Eukaryota</taxon>
        <taxon>Fungi</taxon>
        <taxon>Dikarya</taxon>
        <taxon>Basidiomycota</taxon>
        <taxon>Agaricomycotina</taxon>
        <taxon>Agaricomycetes</taxon>
        <taxon>Agaricomycetidae</taxon>
        <taxon>Agaricales</taxon>
        <taxon>Marasmiineae</taxon>
        <taxon>Mycenaceae</taxon>
        <taxon>Mycena</taxon>
    </lineage>
</organism>
<gene>
    <name evidence="1" type="ORF">MVEN_01536500</name>
</gene>
<dbReference type="EMBL" id="JACAZI010000012">
    <property type="protein sequence ID" value="KAF7347790.1"/>
    <property type="molecule type" value="Genomic_DNA"/>
</dbReference>
<name>A0A8H6XTF3_9AGAR</name>
<sequence>MPCGSSIAIEGQRVNEVLLLLYQSPAWAAIRISFCLLEEHQQRVNKTDDGTCVRAMVGVKSCDRQPTRKRKDFCQMRQVLLCFHDHTNKLKAPRTTSCFTTDNSFRMDDHRPPVLPTDLERVIFEIAARSRPQCIPRLILVAWRVKSWVEPLLYETIFLFPPAHYLKGQITRRNLIHSRDTLFPLLRSKPQAFWEYAARNLFLPLWDVDDGILIISHCRGVENLWMTTPSNEIVQELCSVVTALPLKKLHCHLVPLFGSPPQIDFSHQLFAQITHLGLFDYPSGGIVDPAIWSKISLIPNLTHLSLDPVFIGVCLTLFRACPFLRVLIVIGSFEYIVINHHADLGPPLKNDPRFVIMNLRQEARDWQIGTHGEMDYWAQAERFVAQRRLGGVDTVQCLFDLEEHDELNDEDHLCVNCHLKGWPLPSRSSWAEDGRGQCLRLLLPGSDAFPLKALLRTSP</sequence>
<accession>A0A8H6XTF3</accession>